<keyword evidence="1" id="KW-0472">Membrane</keyword>
<reference evidence="3" key="1">
    <citation type="submission" date="2016-10" db="EMBL/GenBank/DDBJ databases">
        <authorList>
            <person name="Varghese N."/>
            <person name="Submissions S."/>
        </authorList>
    </citation>
    <scope>NUCLEOTIDE SEQUENCE [LARGE SCALE GENOMIC DNA]</scope>
    <source>
        <strain evidence="3">B48,IBRC-M 10115,DSM 25386,CECT 8001</strain>
    </source>
</reference>
<evidence type="ECO:0000313" key="3">
    <source>
        <dbReference type="Proteomes" id="UP000198553"/>
    </source>
</evidence>
<keyword evidence="1" id="KW-0812">Transmembrane</keyword>
<gene>
    <name evidence="2" type="ORF">SAMN05192533_110161</name>
</gene>
<keyword evidence="1" id="KW-1133">Transmembrane helix</keyword>
<sequence length="43" mass="4850">MNIGIEWWGLLVVSRLRIYLLFLAFSIGGPVNLSMHTSLGNIF</sequence>
<keyword evidence="3" id="KW-1185">Reference proteome</keyword>
<dbReference type="EMBL" id="FOBW01000010">
    <property type="protein sequence ID" value="SEN24777.1"/>
    <property type="molecule type" value="Genomic_DNA"/>
</dbReference>
<dbReference type="AlphaFoldDB" id="A0A1H8F108"/>
<protein>
    <submittedName>
        <fullName evidence="2">Uncharacterized protein</fullName>
    </submittedName>
</protein>
<evidence type="ECO:0000313" key="2">
    <source>
        <dbReference type="EMBL" id="SEN24777.1"/>
    </source>
</evidence>
<dbReference type="Proteomes" id="UP000198553">
    <property type="component" value="Unassembled WGS sequence"/>
</dbReference>
<evidence type="ECO:0000256" key="1">
    <source>
        <dbReference type="SAM" id="Phobius"/>
    </source>
</evidence>
<proteinExistence type="predicted"/>
<feature type="transmembrane region" description="Helical" evidence="1">
    <location>
        <begin position="16"/>
        <end position="35"/>
    </location>
</feature>
<organism evidence="2 3">
    <name type="scientific">Mesobacillus persicus</name>
    <dbReference type="NCBI Taxonomy" id="930146"/>
    <lineage>
        <taxon>Bacteria</taxon>
        <taxon>Bacillati</taxon>
        <taxon>Bacillota</taxon>
        <taxon>Bacilli</taxon>
        <taxon>Bacillales</taxon>
        <taxon>Bacillaceae</taxon>
        <taxon>Mesobacillus</taxon>
    </lineage>
</organism>
<name>A0A1H8F108_9BACI</name>
<accession>A0A1H8F108</accession>